<comment type="subcellular location">
    <subcellularLocation>
        <location evidence="1">Nucleus</location>
    </subcellularLocation>
</comment>
<organism evidence="8 9">
    <name type="scientific">Neohortaea acidophila</name>
    <dbReference type="NCBI Taxonomy" id="245834"/>
    <lineage>
        <taxon>Eukaryota</taxon>
        <taxon>Fungi</taxon>
        <taxon>Dikarya</taxon>
        <taxon>Ascomycota</taxon>
        <taxon>Pezizomycotina</taxon>
        <taxon>Dothideomycetes</taxon>
        <taxon>Dothideomycetidae</taxon>
        <taxon>Mycosphaerellales</taxon>
        <taxon>Teratosphaeriaceae</taxon>
        <taxon>Neohortaea</taxon>
    </lineage>
</organism>
<keyword evidence="6" id="KW-0804">Transcription</keyword>
<dbReference type="EMBL" id="MU001633">
    <property type="protein sequence ID" value="KAF2485633.1"/>
    <property type="molecule type" value="Genomic_DNA"/>
</dbReference>
<dbReference type="AlphaFoldDB" id="A0A6A6Q1T3"/>
<reference evidence="8" key="1">
    <citation type="journal article" date="2020" name="Stud. Mycol.">
        <title>101 Dothideomycetes genomes: a test case for predicting lifestyles and emergence of pathogens.</title>
        <authorList>
            <person name="Haridas S."/>
            <person name="Albert R."/>
            <person name="Binder M."/>
            <person name="Bloem J."/>
            <person name="Labutti K."/>
            <person name="Salamov A."/>
            <person name="Andreopoulos B."/>
            <person name="Baker S."/>
            <person name="Barry K."/>
            <person name="Bills G."/>
            <person name="Bluhm B."/>
            <person name="Cannon C."/>
            <person name="Castanera R."/>
            <person name="Culley D."/>
            <person name="Daum C."/>
            <person name="Ezra D."/>
            <person name="Gonzalez J."/>
            <person name="Henrissat B."/>
            <person name="Kuo A."/>
            <person name="Liang C."/>
            <person name="Lipzen A."/>
            <person name="Lutzoni F."/>
            <person name="Magnuson J."/>
            <person name="Mondo S."/>
            <person name="Nolan M."/>
            <person name="Ohm R."/>
            <person name="Pangilinan J."/>
            <person name="Park H.-J."/>
            <person name="Ramirez L."/>
            <person name="Alfaro M."/>
            <person name="Sun H."/>
            <person name="Tritt A."/>
            <person name="Yoshinaga Y."/>
            <person name="Zwiers L.-H."/>
            <person name="Turgeon B."/>
            <person name="Goodwin S."/>
            <person name="Spatafora J."/>
            <person name="Crous P."/>
            <person name="Grigoriev I."/>
        </authorList>
    </citation>
    <scope>NUCLEOTIDE SEQUENCE</scope>
    <source>
        <strain evidence="8">CBS 113389</strain>
    </source>
</reference>
<dbReference type="OrthoDB" id="2595934at2759"/>
<proteinExistence type="predicted"/>
<dbReference type="Proteomes" id="UP000799767">
    <property type="component" value="Unassembled WGS sequence"/>
</dbReference>
<evidence type="ECO:0000256" key="5">
    <source>
        <dbReference type="ARBA" id="ARBA00023125"/>
    </source>
</evidence>
<dbReference type="GeneID" id="54477811"/>
<evidence type="ECO:0000313" key="8">
    <source>
        <dbReference type="EMBL" id="KAF2485633.1"/>
    </source>
</evidence>
<keyword evidence="5" id="KW-0238">DNA-binding</keyword>
<evidence type="ECO:0000313" key="9">
    <source>
        <dbReference type="Proteomes" id="UP000799767"/>
    </source>
</evidence>
<dbReference type="GO" id="GO:0005634">
    <property type="term" value="C:nucleus"/>
    <property type="evidence" value="ECO:0007669"/>
    <property type="project" value="UniProtKB-SubCell"/>
</dbReference>
<keyword evidence="3" id="KW-0862">Zinc</keyword>
<accession>A0A6A6Q1T3</accession>
<protein>
    <recommendedName>
        <fullName evidence="10">Transcription factor domain-containing protein</fullName>
    </recommendedName>
</protein>
<dbReference type="GO" id="GO:0000976">
    <property type="term" value="F:transcription cis-regulatory region binding"/>
    <property type="evidence" value="ECO:0007669"/>
    <property type="project" value="TreeGrafter"/>
</dbReference>
<evidence type="ECO:0000256" key="2">
    <source>
        <dbReference type="ARBA" id="ARBA00022723"/>
    </source>
</evidence>
<evidence type="ECO:0000256" key="7">
    <source>
        <dbReference type="ARBA" id="ARBA00023242"/>
    </source>
</evidence>
<name>A0A6A6Q1T3_9PEZI</name>
<dbReference type="PANTHER" id="PTHR31845:SF34">
    <property type="entry name" value="TRANSCRIPTIONAL ACTIVATOR OF PROTEASES PRTT"/>
    <property type="match status" value="1"/>
</dbReference>
<keyword evidence="2" id="KW-0479">Metal-binding</keyword>
<evidence type="ECO:0008006" key="10">
    <source>
        <dbReference type="Google" id="ProtNLM"/>
    </source>
</evidence>
<evidence type="ECO:0000256" key="1">
    <source>
        <dbReference type="ARBA" id="ARBA00004123"/>
    </source>
</evidence>
<dbReference type="PANTHER" id="PTHR31845">
    <property type="entry name" value="FINGER DOMAIN PROTEIN, PUTATIVE-RELATED"/>
    <property type="match status" value="1"/>
</dbReference>
<dbReference type="InterPro" id="IPR051089">
    <property type="entry name" value="prtT"/>
</dbReference>
<evidence type="ECO:0000256" key="3">
    <source>
        <dbReference type="ARBA" id="ARBA00022833"/>
    </source>
</evidence>
<gene>
    <name evidence="8" type="ORF">BDY17DRAFT_322462</name>
</gene>
<dbReference type="RefSeq" id="XP_033592202.1">
    <property type="nucleotide sequence ID" value="XM_033736809.1"/>
</dbReference>
<evidence type="ECO:0000256" key="4">
    <source>
        <dbReference type="ARBA" id="ARBA00023015"/>
    </source>
</evidence>
<keyword evidence="9" id="KW-1185">Reference proteome</keyword>
<dbReference type="GO" id="GO:0046872">
    <property type="term" value="F:metal ion binding"/>
    <property type="evidence" value="ECO:0007669"/>
    <property type="project" value="UniProtKB-KW"/>
</dbReference>
<keyword evidence="7" id="KW-0539">Nucleus</keyword>
<sequence length="506" mass="56959">MLRVWGVGVLSAVQHACLLVEQRISDLERTVRRLTSVIADSSNYSQSQSLVDIDAPSNGEFPNENAGHRPAPLVVIQDAVSETAPPSQTAPRVQDIVAKGLLSSAEAENLLSIFQTHYGRWIGLDEVGYTQFRADSIKSPLLLCANHLFLDAQSLVRETILHTQHSIEFFQAILLLSLWPTTLGQRLMSIDSWLISGYALQNGLISNSFKSKLASDAGVEQETSSLRSVLVRNHLCLAHLHASVSMRRQSMVTKSDVEASRKILQSDIVTNFETRMVAELHLYWTIYEQCVAVDVHLPRAKAALQSWKEEWAFLFNQPRRQFLEISFFFAGLLMYEQSLSSKSAAVRESLVSEMIRLSSNILTLSMEKADERTKHLTDHVYHVITFAAVTLCRLIWRYKSQLEHKINLTEKDGLVTKTIDWLCAIDEAPHVGKVMATLIGNVQRKLQPNHQEATQSLLEIQRTDADSNAIPDFLAMEDYFDFDWDGMAPDWQSLASDDFFIDPGSV</sequence>
<evidence type="ECO:0000256" key="6">
    <source>
        <dbReference type="ARBA" id="ARBA00023163"/>
    </source>
</evidence>
<keyword evidence="4" id="KW-0805">Transcription regulation</keyword>
<dbReference type="GO" id="GO:0000981">
    <property type="term" value="F:DNA-binding transcription factor activity, RNA polymerase II-specific"/>
    <property type="evidence" value="ECO:0007669"/>
    <property type="project" value="TreeGrafter"/>
</dbReference>